<dbReference type="SUPFAM" id="SSF54862">
    <property type="entry name" value="4Fe-4S ferredoxins"/>
    <property type="match status" value="1"/>
</dbReference>
<evidence type="ECO:0000259" key="8">
    <source>
        <dbReference type="PROSITE" id="PS51379"/>
    </source>
</evidence>
<keyword evidence="6" id="KW-0408">Iron</keyword>
<keyword evidence="4" id="KW-0677">Repeat</keyword>
<protein>
    <submittedName>
        <fullName evidence="9">NAD(P)H-quinone oxidoreductase subunit I, chloroplastic</fullName>
    </submittedName>
</protein>
<evidence type="ECO:0000256" key="6">
    <source>
        <dbReference type="ARBA" id="ARBA00023004"/>
    </source>
</evidence>
<evidence type="ECO:0000313" key="10">
    <source>
        <dbReference type="Proteomes" id="UP000463916"/>
    </source>
</evidence>
<reference evidence="10" key="1">
    <citation type="submission" date="2019-04" db="EMBL/GenBank/DDBJ databases">
        <title>NAS-01 Genome Sequencing.</title>
        <authorList>
            <person name="Kato S."/>
            <person name="Itoh T."/>
            <person name="Ohkuma M."/>
        </authorList>
    </citation>
    <scope>NUCLEOTIDE SEQUENCE [LARGE SCALE GENOMIC DNA]</scope>
    <source>
        <strain evidence="10">NAS-01</strain>
        <plasmid evidence="10">pATS1</plasmid>
    </source>
</reference>
<dbReference type="OrthoDB" id="9804603at2"/>
<dbReference type="KEGG" id="asac:ATHSA_p10027"/>
<keyword evidence="1" id="KW-0813">Transport</keyword>
<dbReference type="PANTHER" id="PTHR43687:SF6">
    <property type="entry name" value="L-ASPARTATE SEMIALDEHYDE SULFURTRANSFERASE IRON-SULFUR SUBUNIT"/>
    <property type="match status" value="1"/>
</dbReference>
<evidence type="ECO:0000256" key="3">
    <source>
        <dbReference type="ARBA" id="ARBA00022723"/>
    </source>
</evidence>
<evidence type="ECO:0000256" key="2">
    <source>
        <dbReference type="ARBA" id="ARBA00022485"/>
    </source>
</evidence>
<dbReference type="GO" id="GO:0051539">
    <property type="term" value="F:4 iron, 4 sulfur cluster binding"/>
    <property type="evidence" value="ECO:0007669"/>
    <property type="project" value="UniProtKB-KW"/>
</dbReference>
<dbReference type="InterPro" id="IPR017896">
    <property type="entry name" value="4Fe4S_Fe-S-bd"/>
</dbReference>
<keyword evidence="5" id="KW-0249">Electron transport</keyword>
<keyword evidence="10" id="KW-1185">Reference proteome</keyword>
<dbReference type="AlphaFoldDB" id="A0A6N4TF17"/>
<sequence>MENTVEWKVFYEKMKQKAPLTIEYPICGGAEECITACPMGREIWEMKPMKVSFLGIGKRIRLRPFMIHPELCKRCNICIEACPTGALKLKENPVKSRFISILYNSLKVPFKKKYNLKFITTEEHKNAFKHNNSKQLK</sequence>
<organism evidence="9 10">
    <name type="scientific">Athalassotoga saccharophila</name>
    <dbReference type="NCBI Taxonomy" id="1441386"/>
    <lineage>
        <taxon>Bacteria</taxon>
        <taxon>Thermotogati</taxon>
        <taxon>Thermotogota</taxon>
        <taxon>Thermotogae</taxon>
        <taxon>Mesoaciditogales</taxon>
        <taxon>Mesoaciditogaceae</taxon>
        <taxon>Athalassotoga</taxon>
    </lineage>
</organism>
<geneLocation type="plasmid" evidence="9 10">
    <name>pATS1</name>
</geneLocation>
<evidence type="ECO:0000256" key="4">
    <source>
        <dbReference type="ARBA" id="ARBA00022737"/>
    </source>
</evidence>
<dbReference type="EMBL" id="AP019552">
    <property type="protein sequence ID" value="BBJ29074.1"/>
    <property type="molecule type" value="Genomic_DNA"/>
</dbReference>
<evidence type="ECO:0000313" key="9">
    <source>
        <dbReference type="EMBL" id="BBJ29074.1"/>
    </source>
</evidence>
<name>A0A6N4TF17_9BACT</name>
<evidence type="ECO:0000256" key="7">
    <source>
        <dbReference type="ARBA" id="ARBA00023014"/>
    </source>
</evidence>
<dbReference type="InterPro" id="IPR017900">
    <property type="entry name" value="4Fe4S_Fe_S_CS"/>
</dbReference>
<dbReference type="PROSITE" id="PS51379">
    <property type="entry name" value="4FE4S_FER_2"/>
    <property type="match status" value="1"/>
</dbReference>
<keyword evidence="2" id="KW-0004">4Fe-4S</keyword>
<keyword evidence="7" id="KW-0411">Iron-sulfur</keyword>
<feature type="domain" description="4Fe-4S ferredoxin-type" evidence="8">
    <location>
        <begin position="63"/>
        <end position="92"/>
    </location>
</feature>
<keyword evidence="9" id="KW-0614">Plasmid</keyword>
<dbReference type="RefSeq" id="WP_161849030.1">
    <property type="nucleotide sequence ID" value="NZ_AP019552.1"/>
</dbReference>
<dbReference type="PROSITE" id="PS00198">
    <property type="entry name" value="4FE4S_FER_1"/>
    <property type="match status" value="1"/>
</dbReference>
<dbReference type="PANTHER" id="PTHR43687">
    <property type="entry name" value="ADENYLYLSULFATE REDUCTASE, BETA SUBUNIT"/>
    <property type="match status" value="1"/>
</dbReference>
<dbReference type="Pfam" id="PF00037">
    <property type="entry name" value="Fer4"/>
    <property type="match status" value="1"/>
</dbReference>
<gene>
    <name evidence="9" type="ORF">ATHSA_p10027</name>
</gene>
<evidence type="ECO:0000256" key="1">
    <source>
        <dbReference type="ARBA" id="ARBA00022448"/>
    </source>
</evidence>
<accession>A0A6N4TF17</accession>
<evidence type="ECO:0000256" key="5">
    <source>
        <dbReference type="ARBA" id="ARBA00022982"/>
    </source>
</evidence>
<proteinExistence type="predicted"/>
<keyword evidence="3" id="KW-0479">Metal-binding</keyword>
<dbReference type="Proteomes" id="UP000463916">
    <property type="component" value="Plasmid pATS1"/>
</dbReference>
<dbReference type="InterPro" id="IPR050572">
    <property type="entry name" value="Fe-S_Ferredoxin"/>
</dbReference>
<dbReference type="GO" id="GO:0046872">
    <property type="term" value="F:metal ion binding"/>
    <property type="evidence" value="ECO:0007669"/>
    <property type="project" value="UniProtKB-KW"/>
</dbReference>
<dbReference type="Gene3D" id="3.30.70.20">
    <property type="match status" value="1"/>
</dbReference>